<gene>
    <name evidence="1" type="ORF">XD93_0927</name>
</gene>
<dbReference type="AlphaFoldDB" id="A0A124FWZ2"/>
<evidence type="ECO:0000313" key="2">
    <source>
        <dbReference type="Proteomes" id="UP000053904"/>
    </source>
</evidence>
<comment type="caution">
    <text evidence="1">The sequence shown here is derived from an EMBL/GenBank/DDBJ whole genome shotgun (WGS) entry which is preliminary data.</text>
</comment>
<protein>
    <submittedName>
        <fullName evidence="1">Uncharacterized protein</fullName>
    </submittedName>
</protein>
<reference evidence="2" key="1">
    <citation type="journal article" date="2015" name="MBio">
        <title>Genome-Resolved Metagenomic Analysis Reveals Roles for Candidate Phyla and Other Microbial Community Members in Biogeochemical Transformations in Oil Reservoirs.</title>
        <authorList>
            <person name="Hu P."/>
            <person name="Tom L."/>
            <person name="Singh A."/>
            <person name="Thomas B.C."/>
            <person name="Baker B.J."/>
            <person name="Piceno Y.M."/>
            <person name="Andersen G.L."/>
            <person name="Banfield J.F."/>
        </authorList>
    </citation>
    <scope>NUCLEOTIDE SEQUENCE [LARGE SCALE GENOMIC DNA]</scope>
</reference>
<dbReference type="Proteomes" id="UP000053904">
    <property type="component" value="Unassembled WGS sequence"/>
</dbReference>
<proteinExistence type="predicted"/>
<dbReference type="EMBL" id="LGGO01000154">
    <property type="protein sequence ID" value="KUK76420.1"/>
    <property type="molecule type" value="Genomic_DNA"/>
</dbReference>
<name>A0A124FWZ2_9BACT</name>
<accession>A0A124FWZ2</accession>
<sequence>MTPENQKGVEAEQEDNFSPLIDRSIEILKYKNDFPDKEWQEIPELVYIDIEGNGQIDTLKKIDVIEFGEERKLLLDVYYQPSEIPINKVRDIIPYFCRNFTFIVKDSAKEQQIRELEKDISFILSFDQEPSLTKEQLDMFIRDHDLI</sequence>
<organism evidence="1 2">
    <name type="scientific">candidate division WS6 bacterium 34_10</name>
    <dbReference type="NCBI Taxonomy" id="1641389"/>
    <lineage>
        <taxon>Bacteria</taxon>
        <taxon>Candidatus Dojkabacteria</taxon>
    </lineage>
</organism>
<evidence type="ECO:0000313" key="1">
    <source>
        <dbReference type="EMBL" id="KUK76420.1"/>
    </source>
</evidence>